<evidence type="ECO:0000313" key="13">
    <source>
        <dbReference type="EMBL" id="KAG2297932.1"/>
    </source>
</evidence>
<keyword evidence="11" id="KW-0472">Membrane</keyword>
<dbReference type="PANTHER" id="PTHR47568">
    <property type="match status" value="1"/>
</dbReference>
<comment type="subcellular location">
    <subcellularLocation>
        <location evidence="2">Membrane</location>
        <topology evidence="2">Multi-pass membrane protein</topology>
    </subcellularLocation>
</comment>
<dbReference type="PANTHER" id="PTHR47568:SF2">
    <property type="entry name" value="E3 UBIQUITIN-PROTEIN LIGASE SP1-RELATED"/>
    <property type="match status" value="1"/>
</dbReference>
<evidence type="ECO:0000256" key="4">
    <source>
        <dbReference type="ARBA" id="ARBA00022679"/>
    </source>
</evidence>
<keyword evidence="7" id="KW-0863">Zinc-finger</keyword>
<evidence type="ECO:0000256" key="7">
    <source>
        <dbReference type="ARBA" id="ARBA00022771"/>
    </source>
</evidence>
<dbReference type="GO" id="GO:0016567">
    <property type="term" value="P:protein ubiquitination"/>
    <property type="evidence" value="ECO:0007669"/>
    <property type="project" value="InterPro"/>
</dbReference>
<dbReference type="Pfam" id="PF12483">
    <property type="entry name" value="GIDE"/>
    <property type="match status" value="1"/>
</dbReference>
<keyword evidence="14" id="KW-1185">Reference proteome</keyword>
<evidence type="ECO:0000256" key="10">
    <source>
        <dbReference type="ARBA" id="ARBA00022989"/>
    </source>
</evidence>
<dbReference type="Proteomes" id="UP000886595">
    <property type="component" value="Unassembled WGS sequence"/>
</dbReference>
<accession>A0A8X7V0R3</accession>
<evidence type="ECO:0000259" key="12">
    <source>
        <dbReference type="Pfam" id="PF12483"/>
    </source>
</evidence>
<dbReference type="GO" id="GO:0008270">
    <property type="term" value="F:zinc ion binding"/>
    <property type="evidence" value="ECO:0007669"/>
    <property type="project" value="UniProtKB-KW"/>
</dbReference>
<keyword evidence="9" id="KW-0862">Zinc</keyword>
<keyword evidence="5" id="KW-0812">Transmembrane</keyword>
<keyword evidence="4" id="KW-0808">Transferase</keyword>
<reference evidence="13 14" key="1">
    <citation type="submission" date="2020-02" db="EMBL/GenBank/DDBJ databases">
        <authorList>
            <person name="Ma Q."/>
            <person name="Huang Y."/>
            <person name="Song X."/>
            <person name="Pei D."/>
        </authorList>
    </citation>
    <scope>NUCLEOTIDE SEQUENCE [LARGE SCALE GENOMIC DNA]</scope>
    <source>
        <strain evidence="13">Sxm20200214</strain>
        <tissue evidence="13">Leaf</tissue>
    </source>
</reference>
<name>A0A8X7V0R3_BRACI</name>
<evidence type="ECO:0000256" key="3">
    <source>
        <dbReference type="ARBA" id="ARBA00012483"/>
    </source>
</evidence>
<sequence>MDLAAAALCIGLASLMRFSSSSKKMTCEFLRRAIPVNDLKGLGECLENIKNPTVVVHGTVGSTSTVENSRFGVFVEERASLDLKKMNLFVSAVPEYSSSTIIEETDSVEFKKVNLFDSAVSDSITIFVRRKEVPWYLNDGTARVYVFDYRHATGFKDTLKTYFSTEPVTTYFKSPVSDEKIKINDIDCNKRSRVLETGTYLTVVGRAMRDKDGAPTIGKAYQLFNGHIQLNKLVTDLESDSE</sequence>
<evidence type="ECO:0000256" key="2">
    <source>
        <dbReference type="ARBA" id="ARBA00004141"/>
    </source>
</evidence>
<protein>
    <recommendedName>
        <fullName evidence="3">RING-type E3 ubiquitin transferase</fullName>
        <ecNumber evidence="3">2.3.2.27</ecNumber>
    </recommendedName>
</protein>
<dbReference type="EMBL" id="JAAMPC010000008">
    <property type="protein sequence ID" value="KAG2297932.1"/>
    <property type="molecule type" value="Genomic_DNA"/>
</dbReference>
<gene>
    <name evidence="13" type="ORF">Bca52824_034404</name>
</gene>
<comment type="catalytic activity">
    <reaction evidence="1">
        <text>S-ubiquitinyl-[E2 ubiquitin-conjugating enzyme]-L-cysteine + [acceptor protein]-L-lysine = [E2 ubiquitin-conjugating enzyme]-L-cysteine + N(6)-ubiquitinyl-[acceptor protein]-L-lysine.</text>
        <dbReference type="EC" id="2.3.2.27"/>
    </reaction>
</comment>
<keyword evidence="10" id="KW-1133">Transmembrane helix</keyword>
<keyword evidence="8" id="KW-0833">Ubl conjugation pathway</keyword>
<evidence type="ECO:0000256" key="6">
    <source>
        <dbReference type="ARBA" id="ARBA00022723"/>
    </source>
</evidence>
<evidence type="ECO:0000256" key="11">
    <source>
        <dbReference type="ARBA" id="ARBA00023136"/>
    </source>
</evidence>
<organism evidence="13 14">
    <name type="scientific">Brassica carinata</name>
    <name type="common">Ethiopian mustard</name>
    <name type="synonym">Abyssinian cabbage</name>
    <dbReference type="NCBI Taxonomy" id="52824"/>
    <lineage>
        <taxon>Eukaryota</taxon>
        <taxon>Viridiplantae</taxon>
        <taxon>Streptophyta</taxon>
        <taxon>Embryophyta</taxon>
        <taxon>Tracheophyta</taxon>
        <taxon>Spermatophyta</taxon>
        <taxon>Magnoliopsida</taxon>
        <taxon>eudicotyledons</taxon>
        <taxon>Gunneridae</taxon>
        <taxon>Pentapetalae</taxon>
        <taxon>rosids</taxon>
        <taxon>malvids</taxon>
        <taxon>Brassicales</taxon>
        <taxon>Brassicaceae</taxon>
        <taxon>Brassiceae</taxon>
        <taxon>Brassica</taxon>
    </lineage>
</organism>
<dbReference type="GO" id="GO:0016020">
    <property type="term" value="C:membrane"/>
    <property type="evidence" value="ECO:0007669"/>
    <property type="project" value="UniProtKB-SubCell"/>
</dbReference>
<dbReference type="EC" id="2.3.2.27" evidence="3"/>
<evidence type="ECO:0000256" key="8">
    <source>
        <dbReference type="ARBA" id="ARBA00022786"/>
    </source>
</evidence>
<comment type="caution">
    <text evidence="13">The sequence shown here is derived from an EMBL/GenBank/DDBJ whole genome shotgun (WGS) entry which is preliminary data.</text>
</comment>
<dbReference type="InterPro" id="IPR022170">
    <property type="entry name" value="MUL1-like"/>
</dbReference>
<evidence type="ECO:0000256" key="5">
    <source>
        <dbReference type="ARBA" id="ARBA00022692"/>
    </source>
</evidence>
<feature type="domain" description="E3 Ubiquitin ligase MUL1-like" evidence="12">
    <location>
        <begin position="121"/>
        <end position="222"/>
    </location>
</feature>
<dbReference type="InterPro" id="IPR044231">
    <property type="entry name" value="SP1/SPL1"/>
</dbReference>
<dbReference type="AlphaFoldDB" id="A0A8X7V0R3"/>
<evidence type="ECO:0000256" key="1">
    <source>
        <dbReference type="ARBA" id="ARBA00000900"/>
    </source>
</evidence>
<keyword evidence="6" id="KW-0479">Metal-binding</keyword>
<proteinExistence type="predicted"/>
<evidence type="ECO:0000256" key="9">
    <source>
        <dbReference type="ARBA" id="ARBA00022833"/>
    </source>
</evidence>
<dbReference type="GO" id="GO:0061630">
    <property type="term" value="F:ubiquitin protein ligase activity"/>
    <property type="evidence" value="ECO:0007669"/>
    <property type="project" value="UniProtKB-EC"/>
</dbReference>
<dbReference type="OrthoDB" id="1090087at2759"/>
<evidence type="ECO:0000313" key="14">
    <source>
        <dbReference type="Proteomes" id="UP000886595"/>
    </source>
</evidence>